<dbReference type="PANTHER" id="PTHR42878:SF7">
    <property type="entry name" value="SENSOR HISTIDINE KINASE GLRK"/>
    <property type="match status" value="1"/>
</dbReference>
<dbReference type="CDD" id="cd00082">
    <property type="entry name" value="HisKA"/>
    <property type="match status" value="1"/>
</dbReference>
<feature type="transmembrane region" description="Helical" evidence="11">
    <location>
        <begin position="399"/>
        <end position="420"/>
    </location>
</feature>
<keyword evidence="11" id="KW-0812">Transmembrane</keyword>
<dbReference type="Proteomes" id="UP001138894">
    <property type="component" value="Unassembled WGS sequence"/>
</dbReference>
<evidence type="ECO:0000256" key="10">
    <source>
        <dbReference type="SAM" id="Coils"/>
    </source>
</evidence>
<dbReference type="InterPro" id="IPR005467">
    <property type="entry name" value="His_kinase_dom"/>
</dbReference>
<dbReference type="InterPro" id="IPR019734">
    <property type="entry name" value="TPR_rpt"/>
</dbReference>
<dbReference type="SMART" id="SM00028">
    <property type="entry name" value="TPR"/>
    <property type="match status" value="7"/>
</dbReference>
<organism evidence="14 15">
    <name type="scientific">Winogradskyella luteola</name>
    <dbReference type="NCBI Taxonomy" id="2828330"/>
    <lineage>
        <taxon>Bacteria</taxon>
        <taxon>Pseudomonadati</taxon>
        <taxon>Bacteroidota</taxon>
        <taxon>Flavobacteriia</taxon>
        <taxon>Flavobacteriales</taxon>
        <taxon>Flavobacteriaceae</taxon>
        <taxon>Winogradskyella</taxon>
    </lineage>
</organism>
<comment type="catalytic activity">
    <reaction evidence="1">
        <text>ATP + protein L-histidine = ADP + protein N-phospho-L-histidine.</text>
        <dbReference type="EC" id="2.7.13.3"/>
    </reaction>
</comment>
<gene>
    <name evidence="14" type="ORF">KCG49_12530</name>
</gene>
<dbReference type="EMBL" id="JAGSPD010000010">
    <property type="protein sequence ID" value="MBV7270017.1"/>
    <property type="molecule type" value="Genomic_DNA"/>
</dbReference>
<keyword evidence="7" id="KW-0067">ATP-binding</keyword>
<dbReference type="SMART" id="SM00388">
    <property type="entry name" value="HisKA"/>
    <property type="match status" value="1"/>
</dbReference>
<accession>A0A9X1F9I7</accession>
<dbReference type="PANTHER" id="PTHR42878">
    <property type="entry name" value="TWO-COMPONENT HISTIDINE KINASE"/>
    <property type="match status" value="1"/>
</dbReference>
<evidence type="ECO:0000256" key="7">
    <source>
        <dbReference type="ARBA" id="ARBA00022840"/>
    </source>
</evidence>
<evidence type="ECO:0000313" key="15">
    <source>
        <dbReference type="Proteomes" id="UP001138894"/>
    </source>
</evidence>
<keyword evidence="15" id="KW-1185">Reference proteome</keyword>
<keyword evidence="6 14" id="KW-0418">Kinase</keyword>
<protein>
    <recommendedName>
        <fullName evidence="2">histidine kinase</fullName>
        <ecNumber evidence="2">2.7.13.3</ecNumber>
    </recommendedName>
</protein>
<feature type="chain" id="PRO_5040759383" description="histidine kinase" evidence="12">
    <location>
        <begin position="19"/>
        <end position="684"/>
    </location>
</feature>
<keyword evidence="12" id="KW-0732">Signal</keyword>
<dbReference type="GO" id="GO:0000156">
    <property type="term" value="F:phosphorelay response regulator activity"/>
    <property type="evidence" value="ECO:0007669"/>
    <property type="project" value="TreeGrafter"/>
</dbReference>
<keyword evidence="10" id="KW-0175">Coiled coil</keyword>
<dbReference type="InterPro" id="IPR003594">
    <property type="entry name" value="HATPase_dom"/>
</dbReference>
<evidence type="ECO:0000256" key="6">
    <source>
        <dbReference type="ARBA" id="ARBA00022777"/>
    </source>
</evidence>
<dbReference type="PROSITE" id="PS50109">
    <property type="entry name" value="HIS_KIN"/>
    <property type="match status" value="1"/>
</dbReference>
<keyword evidence="11" id="KW-1133">Transmembrane helix</keyword>
<keyword evidence="8" id="KW-0902">Two-component regulatory system</keyword>
<dbReference type="InterPro" id="IPR050351">
    <property type="entry name" value="BphY/WalK/GraS-like"/>
</dbReference>
<comment type="caution">
    <text evidence="14">The sequence shown here is derived from an EMBL/GenBank/DDBJ whole genome shotgun (WGS) entry which is preliminary data.</text>
</comment>
<dbReference type="GO" id="GO:0005524">
    <property type="term" value="F:ATP binding"/>
    <property type="evidence" value="ECO:0007669"/>
    <property type="project" value="UniProtKB-KW"/>
</dbReference>
<evidence type="ECO:0000259" key="13">
    <source>
        <dbReference type="PROSITE" id="PS50109"/>
    </source>
</evidence>
<evidence type="ECO:0000256" key="11">
    <source>
        <dbReference type="SAM" id="Phobius"/>
    </source>
</evidence>
<reference evidence="14" key="1">
    <citation type="submission" date="2021-04" db="EMBL/GenBank/DDBJ databases">
        <authorList>
            <person name="Pira H."/>
            <person name="Risdian C."/>
            <person name="Wink J."/>
        </authorList>
    </citation>
    <scope>NUCLEOTIDE SEQUENCE</scope>
    <source>
        <strain evidence="14">WHY3</strain>
    </source>
</reference>
<dbReference type="GO" id="GO:0030295">
    <property type="term" value="F:protein kinase activator activity"/>
    <property type="evidence" value="ECO:0007669"/>
    <property type="project" value="TreeGrafter"/>
</dbReference>
<keyword evidence="3" id="KW-0597">Phosphoprotein</keyword>
<feature type="domain" description="Histidine kinase" evidence="13">
    <location>
        <begin position="466"/>
        <end position="681"/>
    </location>
</feature>
<feature type="coiled-coil region" evidence="10">
    <location>
        <begin position="296"/>
        <end position="323"/>
    </location>
</feature>
<evidence type="ECO:0000256" key="2">
    <source>
        <dbReference type="ARBA" id="ARBA00012438"/>
    </source>
</evidence>
<evidence type="ECO:0000256" key="5">
    <source>
        <dbReference type="ARBA" id="ARBA00022741"/>
    </source>
</evidence>
<evidence type="ECO:0000256" key="9">
    <source>
        <dbReference type="PROSITE-ProRule" id="PRU00339"/>
    </source>
</evidence>
<dbReference type="Pfam" id="PF00512">
    <property type="entry name" value="HisKA"/>
    <property type="match status" value="1"/>
</dbReference>
<dbReference type="PROSITE" id="PS50005">
    <property type="entry name" value="TPR"/>
    <property type="match status" value="1"/>
</dbReference>
<evidence type="ECO:0000256" key="8">
    <source>
        <dbReference type="ARBA" id="ARBA00023012"/>
    </source>
</evidence>
<keyword evidence="4" id="KW-0808">Transferase</keyword>
<feature type="repeat" description="TPR" evidence="9">
    <location>
        <begin position="160"/>
        <end position="193"/>
    </location>
</feature>
<dbReference type="FunFam" id="3.30.565.10:FF:000006">
    <property type="entry name" value="Sensor histidine kinase WalK"/>
    <property type="match status" value="1"/>
</dbReference>
<sequence>MKQLLTLAVCLASLFVFSQNERIDDLTVKLAYQNQDSTKVDMSLMLIEELFAIEDYKKALLYINQTAKLSETLSYIKGLAESTYYRALVYSQRNDYYNAIDNYNKSRKYYLQLSDTLGVAKVSNSIGLIEIKRGNYAIGLKNSLSAIDIFEKQGLKGQLSSAYNNLAEAYFKTNQIDKAIDFNHKALAVRTEVNDKAGIIMSTKNIANLYSLRKEHRKAIEYYEKVLDLINPETDQAVRGEILPKLGSEYLKFKEYDKASEYLVEGLRYNRKQGNQEGILRALNAIGNLNLQKRKVRLAEIQLNEAKSIAQKTNNKVELLENYRLHIALDSTRGYFQNAFYWQNKYYDLKERLSKTDQPVFPTEVVPLDLSESKSIEEELGNFENKDKTTKKSWLNNPLITYCALAALAVLLTLLLFNFLKNKKYKDTITSQKEQLEHEQVRNEAILEQTHHLEEVNQVKDKLFSIVSHDLKDSISSIKAFLDLLKEDSISKEEFRELIPELSENANNASSLLFNLLNWSKSQMQNLEPKPELFNIQEVFHTKMALVEQKVEDKRIVLIDESQRDFVYADKSMMEIVIQNLITNAVKFSRTGDVITVSNQDVDGKSLICVEDTGVGISRENIDKLFNANKNFTTVGTKNEKGTGLGLTIAKDLVELNNGRIWVESIQNVGSKFFIELPKSAPQA</sequence>
<keyword evidence="5" id="KW-0547">Nucleotide-binding</keyword>
<proteinExistence type="predicted"/>
<evidence type="ECO:0000256" key="3">
    <source>
        <dbReference type="ARBA" id="ARBA00022553"/>
    </source>
</evidence>
<dbReference type="Pfam" id="PF13424">
    <property type="entry name" value="TPR_12"/>
    <property type="match status" value="1"/>
</dbReference>
<dbReference type="EC" id="2.7.13.3" evidence="2"/>
<name>A0A9X1F9I7_9FLAO</name>
<dbReference type="GO" id="GO:0000155">
    <property type="term" value="F:phosphorelay sensor kinase activity"/>
    <property type="evidence" value="ECO:0007669"/>
    <property type="project" value="InterPro"/>
</dbReference>
<evidence type="ECO:0000256" key="1">
    <source>
        <dbReference type="ARBA" id="ARBA00000085"/>
    </source>
</evidence>
<keyword evidence="11" id="KW-0472">Membrane</keyword>
<feature type="signal peptide" evidence="12">
    <location>
        <begin position="1"/>
        <end position="18"/>
    </location>
</feature>
<dbReference type="SMART" id="SM00387">
    <property type="entry name" value="HATPase_c"/>
    <property type="match status" value="1"/>
</dbReference>
<dbReference type="Pfam" id="PF02518">
    <property type="entry name" value="HATPase_c"/>
    <property type="match status" value="1"/>
</dbReference>
<evidence type="ECO:0000313" key="14">
    <source>
        <dbReference type="EMBL" id="MBV7270017.1"/>
    </source>
</evidence>
<keyword evidence="9" id="KW-0802">TPR repeat</keyword>
<dbReference type="RefSeq" id="WP_218546952.1">
    <property type="nucleotide sequence ID" value="NZ_JAGSPD010000010.1"/>
</dbReference>
<dbReference type="InterPro" id="IPR003661">
    <property type="entry name" value="HisK_dim/P_dom"/>
</dbReference>
<evidence type="ECO:0000256" key="4">
    <source>
        <dbReference type="ARBA" id="ARBA00022679"/>
    </source>
</evidence>
<dbReference type="GO" id="GO:0007234">
    <property type="term" value="P:osmosensory signaling via phosphorelay pathway"/>
    <property type="evidence" value="ECO:0007669"/>
    <property type="project" value="TreeGrafter"/>
</dbReference>
<evidence type="ECO:0000256" key="12">
    <source>
        <dbReference type="SAM" id="SignalP"/>
    </source>
</evidence>
<dbReference type="AlphaFoldDB" id="A0A9X1F9I7"/>